<comment type="cofactor">
    <cofactor evidence="1 7">
        <name>a divalent metal cation</name>
        <dbReference type="ChEBI" id="CHEBI:60240"/>
    </cofactor>
</comment>
<dbReference type="PANTHER" id="PTHR12395:SF9">
    <property type="entry name" value="DECAPPING AND EXORIBONUCLEASE PROTEIN"/>
    <property type="match status" value="1"/>
</dbReference>
<keyword evidence="11" id="KW-1185">Reference proteome</keyword>
<feature type="region of interest" description="Disordered" evidence="8">
    <location>
        <begin position="401"/>
        <end position="425"/>
    </location>
</feature>
<dbReference type="OrthoDB" id="3989136at2759"/>
<comment type="catalytic activity">
    <reaction evidence="5">
        <text>a 5'-end triphospho-ribonucleoside in mRNA + H2O = a 5'-end phospho-ribonucleoside in mRNA + diphosphate + H(+)</text>
        <dbReference type="Rhea" id="RHEA:78683"/>
        <dbReference type="Rhea" id="RHEA-COMP:15692"/>
        <dbReference type="Rhea" id="RHEA-COMP:17164"/>
        <dbReference type="ChEBI" id="CHEBI:15377"/>
        <dbReference type="ChEBI" id="CHEBI:15378"/>
        <dbReference type="ChEBI" id="CHEBI:33019"/>
        <dbReference type="ChEBI" id="CHEBI:138282"/>
        <dbReference type="ChEBI" id="CHEBI:167618"/>
    </reaction>
    <physiologicalReaction direction="left-to-right" evidence="5">
        <dbReference type="Rhea" id="RHEA:78684"/>
    </physiologicalReaction>
</comment>
<evidence type="ECO:0000256" key="3">
    <source>
        <dbReference type="ARBA" id="ARBA00022722"/>
    </source>
</evidence>
<dbReference type="GO" id="GO:0005634">
    <property type="term" value="C:nucleus"/>
    <property type="evidence" value="ECO:0007669"/>
    <property type="project" value="UniProtKB-SubCell"/>
</dbReference>
<keyword evidence="3 7" id="KW-0540">Nuclease</keyword>
<accession>A0A1E4SWJ1</accession>
<dbReference type="EMBL" id="KV453860">
    <property type="protein sequence ID" value="ODV83812.1"/>
    <property type="molecule type" value="Genomic_DNA"/>
</dbReference>
<dbReference type="GO" id="GO:0046872">
    <property type="term" value="F:metal ion binding"/>
    <property type="evidence" value="ECO:0007669"/>
    <property type="project" value="UniProtKB-KW"/>
</dbReference>
<evidence type="ECO:0000259" key="9">
    <source>
        <dbReference type="Pfam" id="PF08652"/>
    </source>
</evidence>
<dbReference type="GO" id="GO:0004518">
    <property type="term" value="F:nuclease activity"/>
    <property type="evidence" value="ECO:0007669"/>
    <property type="project" value="UniProtKB-KW"/>
</dbReference>
<feature type="domain" description="RAI1-like" evidence="9">
    <location>
        <begin position="29"/>
        <end position="385"/>
    </location>
</feature>
<comment type="function">
    <text evidence="7">Decapping enzyme for NAD-capped RNAs: specifically hydrolyzes the nicotinamide adenine dinucleotide (NAD) cap from a subset of RNAs by removing the entire NAD moiety from the 5'-end of an NAD-capped RNA.</text>
</comment>
<keyword evidence="7" id="KW-0539">Nucleus</keyword>
<evidence type="ECO:0000313" key="11">
    <source>
        <dbReference type="Proteomes" id="UP000094801"/>
    </source>
</evidence>
<comment type="catalytic activity">
    <reaction evidence="4">
        <text>a 5'-end (N(7)-methyl 5'-triphosphoguanosine)-ribonucleoside-ribonucleotide in mRNA + H2O = a (N(7)-methyl 5'-triphosphoguanosine)-nucleoside + a 5'-end phospho-ribonucleoside in mRNA + H(+)</text>
        <dbReference type="Rhea" id="RHEA:66928"/>
        <dbReference type="Rhea" id="RHEA-COMP:15692"/>
        <dbReference type="Rhea" id="RHEA-COMP:17313"/>
        <dbReference type="ChEBI" id="CHEBI:15377"/>
        <dbReference type="ChEBI" id="CHEBI:15378"/>
        <dbReference type="ChEBI" id="CHEBI:138282"/>
        <dbReference type="ChEBI" id="CHEBI:172876"/>
        <dbReference type="ChEBI" id="CHEBI:172877"/>
    </reaction>
    <physiologicalReaction direction="left-to-right" evidence="4">
        <dbReference type="Rhea" id="RHEA:66929"/>
    </physiologicalReaction>
</comment>
<name>A0A1E4SWJ1_9ASCO</name>
<proteinExistence type="inferred from homology"/>
<evidence type="ECO:0000313" key="10">
    <source>
        <dbReference type="EMBL" id="ODV83812.1"/>
    </source>
</evidence>
<comment type="similarity">
    <text evidence="2 7">Belongs to the DXO/Dom3Z family.</text>
</comment>
<dbReference type="GO" id="GO:0110155">
    <property type="term" value="P:NAD-cap decapping"/>
    <property type="evidence" value="ECO:0007669"/>
    <property type="project" value="TreeGrafter"/>
</dbReference>
<keyword evidence="7" id="KW-0694">RNA-binding</keyword>
<keyword evidence="7" id="KW-0479">Metal-binding</keyword>
<dbReference type="InterPro" id="IPR039039">
    <property type="entry name" value="RAI1-like_fam"/>
</dbReference>
<evidence type="ECO:0000256" key="1">
    <source>
        <dbReference type="ARBA" id="ARBA00001968"/>
    </source>
</evidence>
<comment type="catalytic activity">
    <reaction evidence="6">
        <text>a 5'-end NAD(+)-phospho-ribonucleoside in mRNA + H2O = a 5'-end phospho-ribonucleoside in mRNA + NAD(+) + H(+)</text>
        <dbReference type="Rhea" id="RHEA:60880"/>
        <dbReference type="Rhea" id="RHEA-COMP:15692"/>
        <dbReference type="Rhea" id="RHEA-COMP:15698"/>
        <dbReference type="ChEBI" id="CHEBI:15377"/>
        <dbReference type="ChEBI" id="CHEBI:15378"/>
        <dbReference type="ChEBI" id="CHEBI:57540"/>
        <dbReference type="ChEBI" id="CHEBI:138282"/>
        <dbReference type="ChEBI" id="CHEBI:144029"/>
    </reaction>
    <physiologicalReaction direction="left-to-right" evidence="6">
        <dbReference type="Rhea" id="RHEA:60881"/>
    </physiologicalReaction>
</comment>
<dbReference type="Pfam" id="PF08652">
    <property type="entry name" value="RAI1"/>
    <property type="match status" value="1"/>
</dbReference>
<gene>
    <name evidence="10" type="ORF">CANARDRAFT_29555</name>
</gene>
<dbReference type="GO" id="GO:0003723">
    <property type="term" value="F:RNA binding"/>
    <property type="evidence" value="ECO:0007669"/>
    <property type="project" value="UniProtKB-KW"/>
</dbReference>
<keyword evidence="7" id="KW-0378">Hydrolase</keyword>
<keyword evidence="7" id="KW-0547">Nucleotide-binding</keyword>
<evidence type="ECO:0000256" key="4">
    <source>
        <dbReference type="ARBA" id="ARBA00044676"/>
    </source>
</evidence>
<organism evidence="10 11">
    <name type="scientific">[Candida] arabinofermentans NRRL YB-2248</name>
    <dbReference type="NCBI Taxonomy" id="983967"/>
    <lineage>
        <taxon>Eukaryota</taxon>
        <taxon>Fungi</taxon>
        <taxon>Dikarya</taxon>
        <taxon>Ascomycota</taxon>
        <taxon>Saccharomycotina</taxon>
        <taxon>Pichiomycetes</taxon>
        <taxon>Pichiales</taxon>
        <taxon>Pichiaceae</taxon>
        <taxon>Ogataea</taxon>
        <taxon>Ogataea/Candida clade</taxon>
    </lineage>
</organism>
<protein>
    <recommendedName>
        <fullName evidence="7">Decapping nuclease</fullName>
        <ecNumber evidence="7">3.6.1.-</ecNumber>
    </recommendedName>
</protein>
<sequence length="438" mass="50678">MSEKRSLTFPQYFNNLEERSFKTDFVKKEYSHYCQIGKNTWKFSKEQLNTLFVPKNLLDDTQSLWMNVSRNYQTFQTLQFPRNESTIKNLLISLTYQEYQDSTKSSTQKSGVTSGPTTSIKDQKKPRIISHNGLAKDIVLGDGDVYEIVPYQGQLIFASTNRRLNQDRLSSYTGIRFEDLLKIDYSGKSANELHELCQKNHTKDNFSHFKRVFDVEFKKTGLIWRSSAEIDGLDETATSKEAAYVEVKLTCHYRHVIGYDRKELLANVFSSYPQKLTKWVLQCSFSGSDKLIMGVRTSNYSVQNVQIYQLEELVEFLKEISPTQYRIYATAIDKVESVFKWIDETVQDDCVYTLSLDGPQYRLTEHPSSSSIYDSIKDNVLTKTFWNWRNHGVIPDELKQGELDLTKESEPKMTSKPTISSSDDDALTDLMEKLNVKS</sequence>
<evidence type="ECO:0000256" key="6">
    <source>
        <dbReference type="ARBA" id="ARBA00048124"/>
    </source>
</evidence>
<dbReference type="GO" id="GO:0000166">
    <property type="term" value="F:nucleotide binding"/>
    <property type="evidence" value="ECO:0007669"/>
    <property type="project" value="UniProtKB-KW"/>
</dbReference>
<dbReference type="PANTHER" id="PTHR12395">
    <property type="entry name" value="DOM-3 RELATED"/>
    <property type="match status" value="1"/>
</dbReference>
<evidence type="ECO:0000256" key="8">
    <source>
        <dbReference type="SAM" id="MobiDB-lite"/>
    </source>
</evidence>
<dbReference type="Proteomes" id="UP000094801">
    <property type="component" value="Unassembled WGS sequence"/>
</dbReference>
<evidence type="ECO:0000256" key="7">
    <source>
        <dbReference type="RuleBase" id="RU367113"/>
    </source>
</evidence>
<dbReference type="InterPro" id="IPR013961">
    <property type="entry name" value="RAI1"/>
</dbReference>
<dbReference type="EC" id="3.6.1.-" evidence="7"/>
<dbReference type="GO" id="GO:0000956">
    <property type="term" value="P:nuclear-transcribed mRNA catabolic process"/>
    <property type="evidence" value="ECO:0007669"/>
    <property type="project" value="TreeGrafter"/>
</dbReference>
<dbReference type="AlphaFoldDB" id="A0A1E4SWJ1"/>
<evidence type="ECO:0000256" key="5">
    <source>
        <dbReference type="ARBA" id="ARBA00044692"/>
    </source>
</evidence>
<feature type="compositionally biased region" description="Basic and acidic residues" evidence="8">
    <location>
        <begin position="401"/>
        <end position="413"/>
    </location>
</feature>
<dbReference type="GO" id="GO:0005829">
    <property type="term" value="C:cytosol"/>
    <property type="evidence" value="ECO:0007669"/>
    <property type="project" value="TreeGrafter"/>
</dbReference>
<reference evidence="11" key="1">
    <citation type="submission" date="2016-04" db="EMBL/GenBank/DDBJ databases">
        <title>Comparative genomics of biotechnologically important yeasts.</title>
        <authorList>
            <consortium name="DOE Joint Genome Institute"/>
            <person name="Riley R."/>
            <person name="Haridas S."/>
            <person name="Wolfe K.H."/>
            <person name="Lopes M.R."/>
            <person name="Hittinger C.T."/>
            <person name="Goker M."/>
            <person name="Salamov A."/>
            <person name="Wisecaver J."/>
            <person name="Long T.M."/>
            <person name="Aerts A.L."/>
            <person name="Barry K."/>
            <person name="Choi C."/>
            <person name="Clum A."/>
            <person name="Coughlan A.Y."/>
            <person name="Deshpande S."/>
            <person name="Douglass A.P."/>
            <person name="Hanson S.J."/>
            <person name="Klenk H.-P."/>
            <person name="Labutti K."/>
            <person name="Lapidus A."/>
            <person name="Lindquist E."/>
            <person name="Lipzen A."/>
            <person name="Meier-Kolthoff J.P."/>
            <person name="Ohm R.A."/>
            <person name="Otillar R.P."/>
            <person name="Pangilinan J."/>
            <person name="Peng Y."/>
            <person name="Rokas A."/>
            <person name="Rosa C.A."/>
            <person name="Scheuner C."/>
            <person name="Sibirny A.A."/>
            <person name="Slot J.C."/>
            <person name="Stielow J.B."/>
            <person name="Sun H."/>
            <person name="Kurtzman C.P."/>
            <person name="Blackwell M."/>
            <person name="Grigoriev I.V."/>
            <person name="Jeffries T.W."/>
        </authorList>
    </citation>
    <scope>NUCLEOTIDE SEQUENCE [LARGE SCALE GENOMIC DNA]</scope>
    <source>
        <strain evidence="11">NRRL YB-2248</strain>
    </source>
</reference>
<comment type="subcellular location">
    <subcellularLocation>
        <location evidence="7">Nucleus</location>
    </subcellularLocation>
</comment>
<evidence type="ECO:0000256" key="2">
    <source>
        <dbReference type="ARBA" id="ARBA00006562"/>
    </source>
</evidence>
<dbReference type="GO" id="GO:0034353">
    <property type="term" value="F:mRNA 5'-diphosphatase activity"/>
    <property type="evidence" value="ECO:0007669"/>
    <property type="project" value="TreeGrafter"/>
</dbReference>